<comment type="caution">
    <text evidence="2">The sequence shown here is derived from an EMBL/GenBank/DDBJ whole genome shotgun (WGS) entry which is preliminary data.</text>
</comment>
<dbReference type="PIRSF" id="PIRSF021383">
    <property type="entry name" value="YunB"/>
    <property type="match status" value="1"/>
</dbReference>
<gene>
    <name evidence="2" type="ORF">J2S11_004187</name>
</gene>
<name>A0ABT9W4Q7_9BACI</name>
<dbReference type="Pfam" id="PF09560">
    <property type="entry name" value="Spore_YunB"/>
    <property type="match status" value="1"/>
</dbReference>
<organism evidence="2 3">
    <name type="scientific">Caldalkalibacillus horti</name>
    <dbReference type="NCBI Taxonomy" id="77523"/>
    <lineage>
        <taxon>Bacteria</taxon>
        <taxon>Bacillati</taxon>
        <taxon>Bacillota</taxon>
        <taxon>Bacilli</taxon>
        <taxon>Bacillales</taxon>
        <taxon>Bacillaceae</taxon>
        <taxon>Caldalkalibacillus</taxon>
    </lineage>
</organism>
<keyword evidence="1" id="KW-0812">Transmembrane</keyword>
<protein>
    <submittedName>
        <fullName evidence="2">Sporulation protein YunB</fullName>
    </submittedName>
</protein>
<evidence type="ECO:0000313" key="3">
    <source>
        <dbReference type="Proteomes" id="UP001235840"/>
    </source>
</evidence>
<dbReference type="RefSeq" id="WP_307397821.1">
    <property type="nucleotide sequence ID" value="NZ_BAAADK010000004.1"/>
</dbReference>
<evidence type="ECO:0000256" key="1">
    <source>
        <dbReference type="SAM" id="Phobius"/>
    </source>
</evidence>
<accession>A0ABT9W4Q7</accession>
<keyword evidence="3" id="KW-1185">Reference proteome</keyword>
<feature type="transmembrane region" description="Helical" evidence="1">
    <location>
        <begin position="20"/>
        <end position="38"/>
    </location>
</feature>
<proteinExistence type="predicted"/>
<sequence>MSKGFRPATQRSFLKKRHIFLIVLVIILIISIQGFLFVERNLEPALKNIAATHVKQIATLTISDAISHKLSQDIGSNEVVIFEKDEDGKIILITFDQAKQAEIVSTVIDRANEELRELSNSPIRIPLGQALNSNILAQLGPLVPITLVPMGAAKADISIEMEEAGINVVSITVYLKIQADVRIVIPFSSDEAVVSTSLPIDFIVLPGEVPNVYVKNSDGSVTPVPLAIPTDDLVDTP</sequence>
<evidence type="ECO:0000313" key="2">
    <source>
        <dbReference type="EMBL" id="MDQ0168234.1"/>
    </source>
</evidence>
<dbReference type="Proteomes" id="UP001235840">
    <property type="component" value="Unassembled WGS sequence"/>
</dbReference>
<keyword evidence="1" id="KW-0472">Membrane</keyword>
<dbReference type="InterPro" id="IPR014197">
    <property type="entry name" value="Sporulation_prot_YunB"/>
</dbReference>
<reference evidence="2 3" key="1">
    <citation type="submission" date="2023-07" db="EMBL/GenBank/DDBJ databases">
        <title>Genomic Encyclopedia of Type Strains, Phase IV (KMG-IV): sequencing the most valuable type-strain genomes for metagenomic binning, comparative biology and taxonomic classification.</title>
        <authorList>
            <person name="Goeker M."/>
        </authorList>
    </citation>
    <scope>NUCLEOTIDE SEQUENCE [LARGE SCALE GENOMIC DNA]</scope>
    <source>
        <strain evidence="2 3">DSM 12751</strain>
    </source>
</reference>
<dbReference type="NCBIfam" id="TIGR02832">
    <property type="entry name" value="spo_yunB"/>
    <property type="match status" value="1"/>
</dbReference>
<keyword evidence="1" id="KW-1133">Transmembrane helix</keyword>
<dbReference type="EMBL" id="JAUSTY010000026">
    <property type="protein sequence ID" value="MDQ0168234.1"/>
    <property type="molecule type" value="Genomic_DNA"/>
</dbReference>